<feature type="transmembrane region" description="Helical" evidence="8">
    <location>
        <begin position="280"/>
        <end position="301"/>
    </location>
</feature>
<name>A0ABV3BGF5_9ACTN</name>
<feature type="transmembrane region" description="Helical" evidence="8">
    <location>
        <begin position="599"/>
        <end position="618"/>
    </location>
</feature>
<evidence type="ECO:0000313" key="10">
    <source>
        <dbReference type="EMBL" id="MEU6819452.1"/>
    </source>
</evidence>
<feature type="transmembrane region" description="Helical" evidence="8">
    <location>
        <begin position="532"/>
        <end position="551"/>
    </location>
</feature>
<feature type="transmembrane region" description="Helical" evidence="8">
    <location>
        <begin position="367"/>
        <end position="389"/>
    </location>
</feature>
<evidence type="ECO:0000256" key="8">
    <source>
        <dbReference type="SAM" id="Phobius"/>
    </source>
</evidence>
<dbReference type="EMBL" id="JBEYXV010000001">
    <property type="protein sequence ID" value="MEU6819452.1"/>
    <property type="molecule type" value="Genomic_DNA"/>
</dbReference>
<comment type="caution">
    <text evidence="10">The sequence shown here is derived from an EMBL/GenBank/DDBJ whole genome shotgun (WGS) entry which is preliminary data.</text>
</comment>
<dbReference type="Pfam" id="PF03176">
    <property type="entry name" value="MMPL"/>
    <property type="match status" value="2"/>
</dbReference>
<evidence type="ECO:0000256" key="4">
    <source>
        <dbReference type="ARBA" id="ARBA00022692"/>
    </source>
</evidence>
<dbReference type="PROSITE" id="PS50156">
    <property type="entry name" value="SSD"/>
    <property type="match status" value="1"/>
</dbReference>
<keyword evidence="4 8" id="KW-0812">Transmembrane</keyword>
<dbReference type="RefSeq" id="WP_359343714.1">
    <property type="nucleotide sequence ID" value="NZ_JBEYXV010000001.1"/>
</dbReference>
<comment type="similarity">
    <text evidence="2">Belongs to the resistance-nodulation-cell division (RND) (TC 2.A.6) family. MmpL subfamily.</text>
</comment>
<comment type="subcellular location">
    <subcellularLocation>
        <location evidence="1">Cell membrane</location>
        <topology evidence="1">Multi-pass membrane protein</topology>
    </subcellularLocation>
</comment>
<evidence type="ECO:0000256" key="1">
    <source>
        <dbReference type="ARBA" id="ARBA00004651"/>
    </source>
</evidence>
<dbReference type="Proteomes" id="UP001551176">
    <property type="component" value="Unassembled WGS sequence"/>
</dbReference>
<organism evidence="10 11">
    <name type="scientific">Streptomyces atriruber</name>
    <dbReference type="NCBI Taxonomy" id="545121"/>
    <lineage>
        <taxon>Bacteria</taxon>
        <taxon>Bacillati</taxon>
        <taxon>Actinomycetota</taxon>
        <taxon>Actinomycetes</taxon>
        <taxon>Kitasatosporales</taxon>
        <taxon>Streptomycetaceae</taxon>
        <taxon>Streptomyces</taxon>
    </lineage>
</organism>
<gene>
    <name evidence="10" type="ORF">ABZ921_02405</name>
</gene>
<dbReference type="SUPFAM" id="SSF82866">
    <property type="entry name" value="Multidrug efflux transporter AcrB transmembrane domain"/>
    <property type="match status" value="2"/>
</dbReference>
<evidence type="ECO:0000259" key="9">
    <source>
        <dbReference type="PROSITE" id="PS50156"/>
    </source>
</evidence>
<dbReference type="PANTHER" id="PTHR33406:SF11">
    <property type="entry name" value="MEMBRANE PROTEIN SCO6666-RELATED"/>
    <property type="match status" value="1"/>
</dbReference>
<evidence type="ECO:0000256" key="2">
    <source>
        <dbReference type="ARBA" id="ARBA00010157"/>
    </source>
</evidence>
<protein>
    <submittedName>
        <fullName evidence="10">MMPL family transporter</fullName>
    </submittedName>
</protein>
<evidence type="ECO:0000256" key="5">
    <source>
        <dbReference type="ARBA" id="ARBA00022989"/>
    </source>
</evidence>
<evidence type="ECO:0000256" key="3">
    <source>
        <dbReference type="ARBA" id="ARBA00022475"/>
    </source>
</evidence>
<feature type="region of interest" description="Disordered" evidence="7">
    <location>
        <begin position="718"/>
        <end position="742"/>
    </location>
</feature>
<evidence type="ECO:0000256" key="6">
    <source>
        <dbReference type="ARBA" id="ARBA00023136"/>
    </source>
</evidence>
<proteinExistence type="inferred from homology"/>
<dbReference type="InterPro" id="IPR050545">
    <property type="entry name" value="Mycobact_MmpL"/>
</dbReference>
<feature type="transmembrane region" description="Helical" evidence="8">
    <location>
        <begin position="558"/>
        <end position="579"/>
    </location>
</feature>
<feature type="transmembrane region" description="Helical" evidence="8">
    <location>
        <begin position="307"/>
        <end position="331"/>
    </location>
</feature>
<reference evidence="10 11" key="1">
    <citation type="submission" date="2024-06" db="EMBL/GenBank/DDBJ databases">
        <title>The Natural Products Discovery Center: Release of the First 8490 Sequenced Strains for Exploring Actinobacteria Biosynthetic Diversity.</title>
        <authorList>
            <person name="Kalkreuter E."/>
            <person name="Kautsar S.A."/>
            <person name="Yang D."/>
            <person name="Bader C.D."/>
            <person name="Teijaro C.N."/>
            <person name="Fluegel L."/>
            <person name="Davis C.M."/>
            <person name="Simpson J.R."/>
            <person name="Lauterbach L."/>
            <person name="Steele A.D."/>
            <person name="Gui C."/>
            <person name="Meng S."/>
            <person name="Li G."/>
            <person name="Viehrig K."/>
            <person name="Ye F."/>
            <person name="Su P."/>
            <person name="Kiefer A.F."/>
            <person name="Nichols A."/>
            <person name="Cepeda A.J."/>
            <person name="Yan W."/>
            <person name="Fan B."/>
            <person name="Jiang Y."/>
            <person name="Adhikari A."/>
            <person name="Zheng C.-J."/>
            <person name="Schuster L."/>
            <person name="Cowan T.M."/>
            <person name="Smanski M.J."/>
            <person name="Chevrette M.G."/>
            <person name="De Carvalho L.P.S."/>
            <person name="Shen B."/>
        </authorList>
    </citation>
    <scope>NUCLEOTIDE SEQUENCE [LARGE SCALE GENOMIC DNA]</scope>
    <source>
        <strain evidence="10 11">NPDC046838</strain>
    </source>
</reference>
<feature type="transmembrane region" description="Helical" evidence="8">
    <location>
        <begin position="202"/>
        <end position="222"/>
    </location>
</feature>
<dbReference type="InterPro" id="IPR004869">
    <property type="entry name" value="MMPL_dom"/>
</dbReference>
<evidence type="ECO:0000313" key="11">
    <source>
        <dbReference type="Proteomes" id="UP001551176"/>
    </source>
</evidence>
<feature type="transmembrane region" description="Helical" evidence="8">
    <location>
        <begin position="176"/>
        <end position="195"/>
    </location>
</feature>
<keyword evidence="5 8" id="KW-1133">Transmembrane helix</keyword>
<dbReference type="InterPro" id="IPR000731">
    <property type="entry name" value="SSD"/>
</dbReference>
<feature type="transmembrane region" description="Helical" evidence="8">
    <location>
        <begin position="228"/>
        <end position="250"/>
    </location>
</feature>
<evidence type="ECO:0000256" key="7">
    <source>
        <dbReference type="SAM" id="MobiDB-lite"/>
    </source>
</evidence>
<sequence length="742" mass="77625">MFERIAELAIRRSRLVLIVAVVVVALMGALGAGAFGKLLGGGFDDPASQSSRARDVIDEKLGGETNLVFLVRAADGRIDAPAARQSGRALVADLKEEADLQNVVSYWDTKSPDLRSKDGREALVLARVKGHDAEQQENAKGVIDDYAGTYKDTLTVKAGGSAGVSYEMGPQTEEDLVLAETIAVPLILLLLLVVFGTLVSALLPLAIALIAIVGVFAELYVVGSVTDVSIFAFNLTTALGLGLGVDYALLMISRFREQLAAGASVEDAVRKTMSTAGRTVAFSAATVAAALAALMVFPQYFLRSFGYSGVGVVVIAALASLFVMPALLNVLGHRVNSGRMPWARRARSGARESGWGRIARTAMRRPALTALPVLAVLLLAASPLLGITFGTADERVLPEDAKSREVSVSLRENFNGNDAAALHVVIDQAVDKAPLAAYAAKLSGLEGVARVETGAGTYVDGRPEATGPGNAALGRPTAQQLNVVSTLTPKSDAAKDLVDEVRAAAPPSGTQPLVGGGDAELVDSNASIADRLPLAVGLIVVTTFLLLFLFTGSVVQPLRALVLNVVSLGATVGVMTWIFQDGHLSGVLGFTAQPMETSMTVLMFCVAFGLSMDYEVFVTSRIKELHELGEDNESAVVGGLGHTGRIVSAAAALIAVSFFAFGTAEISFMQLFGLGSGLAILIDAIAVRGILVPAAMRLLGRSAWYAPGPLRRFHDRFGLSEDGPAPRRPVAVNPQEKDSAGV</sequence>
<accession>A0ABV3BGF5</accession>
<keyword evidence="6 8" id="KW-0472">Membrane</keyword>
<feature type="transmembrane region" description="Helical" evidence="8">
    <location>
        <begin position="670"/>
        <end position="691"/>
    </location>
</feature>
<dbReference type="PANTHER" id="PTHR33406">
    <property type="entry name" value="MEMBRANE PROTEIN MJ1562-RELATED"/>
    <property type="match status" value="1"/>
</dbReference>
<feature type="transmembrane region" description="Helical" evidence="8">
    <location>
        <begin position="646"/>
        <end position="664"/>
    </location>
</feature>
<keyword evidence="11" id="KW-1185">Reference proteome</keyword>
<feature type="domain" description="SSD" evidence="9">
    <location>
        <begin position="199"/>
        <end position="330"/>
    </location>
</feature>
<keyword evidence="3" id="KW-1003">Cell membrane</keyword>
<dbReference type="Gene3D" id="1.20.1640.10">
    <property type="entry name" value="Multidrug efflux transporter AcrB transmembrane domain"/>
    <property type="match status" value="2"/>
</dbReference>